<dbReference type="RefSeq" id="WP_067507192.1">
    <property type="nucleotide sequence ID" value="NZ_QNRE01000007.1"/>
</dbReference>
<evidence type="ECO:0000259" key="3">
    <source>
        <dbReference type="Pfam" id="PF11887"/>
    </source>
</evidence>
<feature type="domain" description="Mammalian cell entry C-terminal" evidence="3">
    <location>
        <begin position="129"/>
        <end position="347"/>
    </location>
</feature>
<keyword evidence="1" id="KW-0472">Membrane</keyword>
<dbReference type="InterPro" id="IPR052336">
    <property type="entry name" value="MlaD_Phospholipid_Transporter"/>
</dbReference>
<dbReference type="InterPro" id="IPR003399">
    <property type="entry name" value="Mce/MlaD"/>
</dbReference>
<dbReference type="GO" id="GO:0051701">
    <property type="term" value="P:biological process involved in interaction with host"/>
    <property type="evidence" value="ECO:0007669"/>
    <property type="project" value="TreeGrafter"/>
</dbReference>
<dbReference type="PANTHER" id="PTHR33371:SF19">
    <property type="entry name" value="MCE-FAMILY PROTEIN MCE4A"/>
    <property type="match status" value="1"/>
</dbReference>
<dbReference type="STRING" id="1210090.GCA_001613185_02043"/>
<keyword evidence="5" id="KW-1185">Reference proteome</keyword>
<evidence type="ECO:0000313" key="4">
    <source>
        <dbReference type="EMBL" id="RBO89436.1"/>
    </source>
</evidence>
<protein>
    <submittedName>
        <fullName evidence="4">Virulence factor Mce-like protein</fullName>
    </submittedName>
</protein>
<keyword evidence="1" id="KW-1133">Transmembrane helix</keyword>
<name>A0A366DHG6_9NOCA</name>
<reference evidence="4 5" key="1">
    <citation type="submission" date="2018-06" db="EMBL/GenBank/DDBJ databases">
        <title>Genomic Encyclopedia of Type Strains, Phase IV (KMG-IV): sequencing the most valuable type-strain genomes for metagenomic binning, comparative biology and taxonomic classification.</title>
        <authorList>
            <person name="Goeker M."/>
        </authorList>
    </citation>
    <scope>NUCLEOTIDE SEQUENCE [LARGE SCALE GENOMIC DNA]</scope>
    <source>
        <strain evidence="4 5">DSM 44599</strain>
    </source>
</reference>
<organism evidence="4 5">
    <name type="scientific">Nocardia puris</name>
    <dbReference type="NCBI Taxonomy" id="208602"/>
    <lineage>
        <taxon>Bacteria</taxon>
        <taxon>Bacillati</taxon>
        <taxon>Actinomycetota</taxon>
        <taxon>Actinomycetes</taxon>
        <taxon>Mycobacteriales</taxon>
        <taxon>Nocardiaceae</taxon>
        <taxon>Nocardia</taxon>
    </lineage>
</organism>
<evidence type="ECO:0000256" key="1">
    <source>
        <dbReference type="SAM" id="Phobius"/>
    </source>
</evidence>
<accession>A0A366DHG6</accession>
<dbReference type="PANTHER" id="PTHR33371">
    <property type="entry name" value="INTERMEMBRANE PHOSPHOLIPID TRANSPORT SYSTEM BINDING PROTEIN MLAD-RELATED"/>
    <property type="match status" value="1"/>
</dbReference>
<gene>
    <name evidence="4" type="ORF">DFR74_107114</name>
</gene>
<proteinExistence type="predicted"/>
<dbReference type="InterPro" id="IPR024516">
    <property type="entry name" value="Mce_C"/>
</dbReference>
<evidence type="ECO:0000313" key="5">
    <source>
        <dbReference type="Proteomes" id="UP000252586"/>
    </source>
</evidence>
<dbReference type="OrthoDB" id="3460188at2"/>
<dbReference type="Pfam" id="PF02470">
    <property type="entry name" value="MlaD"/>
    <property type="match status" value="1"/>
</dbReference>
<comment type="caution">
    <text evidence="4">The sequence shown here is derived from an EMBL/GenBank/DDBJ whole genome shotgun (WGS) entry which is preliminary data.</text>
</comment>
<evidence type="ECO:0000259" key="2">
    <source>
        <dbReference type="Pfam" id="PF02470"/>
    </source>
</evidence>
<dbReference type="EMBL" id="QNRE01000007">
    <property type="protein sequence ID" value="RBO89436.1"/>
    <property type="molecule type" value="Genomic_DNA"/>
</dbReference>
<dbReference type="Pfam" id="PF11887">
    <property type="entry name" value="Mce4_CUP1"/>
    <property type="match status" value="1"/>
</dbReference>
<dbReference type="AlphaFoldDB" id="A0A366DHG6"/>
<dbReference type="GO" id="GO:0005576">
    <property type="term" value="C:extracellular region"/>
    <property type="evidence" value="ECO:0007669"/>
    <property type="project" value="TreeGrafter"/>
</dbReference>
<feature type="transmembrane region" description="Helical" evidence="1">
    <location>
        <begin position="12"/>
        <end position="35"/>
    </location>
</feature>
<keyword evidence="1" id="KW-0812">Transmembrane</keyword>
<feature type="domain" description="Mce/MlaD" evidence="2">
    <location>
        <begin position="53"/>
        <end position="122"/>
    </location>
</feature>
<dbReference type="Proteomes" id="UP000252586">
    <property type="component" value="Unassembled WGS sequence"/>
</dbReference>
<sequence length="496" mass="50571">MIIDPSGRGPSAVRLAVLGVAAATALSAVVAGLGLRYTGAFTDDISVTAVLTGTGDGLPEHADVKFRGLLVGRVDEVGIVAKGERLEVLLALKPEVVSSIPDTVTARVVPANIFGVTAIELVDNGAAPAGLRAGSTVHEDTGEATTQLQTTLTTLRTVLDSIQPERLGRVLATLADALDPAARVPGSTVERLDRWTTEVRAAPGIGDLLGDLGAAAAAVNRSAPELIDVLGESVTAARTITERRAAVIDLLATAGGTVDTVNALFAANPDAGKELVTGLDETFGALAADPDALAVTMANLDDALGRLATVFTWGPNNQMNWSIDVTFTPFRRYTAADCPRYGELSGPRCGGPTVPETEVPQEFPPQLLPRRVEAAGPQGVPAILVPGAIPGLPGALAPPGSPEAPGEIPGAPGMPETPSAPDVPAIPGLPPIPGLPEIPGLTAPVRPAAATGPVRGTEAMTTLLGRRPTTAQWLLLAPVLADGTLTVDAHRTGEAR</sequence>